<name>A2XRE2_ORYSI</name>
<feature type="region of interest" description="Disordered" evidence="1">
    <location>
        <begin position="1"/>
        <end position="26"/>
    </location>
</feature>
<gene>
    <name evidence="2" type="ORF">OsI_15200</name>
</gene>
<keyword evidence="3" id="KW-1185">Reference proteome</keyword>
<organism evidence="2 3">
    <name type="scientific">Oryza sativa subsp. indica</name>
    <name type="common">Rice</name>
    <dbReference type="NCBI Taxonomy" id="39946"/>
    <lineage>
        <taxon>Eukaryota</taxon>
        <taxon>Viridiplantae</taxon>
        <taxon>Streptophyta</taxon>
        <taxon>Embryophyta</taxon>
        <taxon>Tracheophyta</taxon>
        <taxon>Spermatophyta</taxon>
        <taxon>Magnoliopsida</taxon>
        <taxon>Liliopsida</taxon>
        <taxon>Poales</taxon>
        <taxon>Poaceae</taxon>
        <taxon>BOP clade</taxon>
        <taxon>Oryzoideae</taxon>
        <taxon>Oryzeae</taxon>
        <taxon>Oryzinae</taxon>
        <taxon>Oryza</taxon>
        <taxon>Oryza sativa</taxon>
    </lineage>
</organism>
<feature type="compositionally biased region" description="Low complexity" evidence="1">
    <location>
        <begin position="131"/>
        <end position="142"/>
    </location>
</feature>
<proteinExistence type="predicted"/>
<feature type="region of interest" description="Disordered" evidence="1">
    <location>
        <begin position="116"/>
        <end position="205"/>
    </location>
</feature>
<feature type="compositionally biased region" description="Basic and acidic residues" evidence="1">
    <location>
        <begin position="186"/>
        <end position="205"/>
    </location>
</feature>
<feature type="compositionally biased region" description="Polar residues" evidence="1">
    <location>
        <begin position="158"/>
        <end position="167"/>
    </location>
</feature>
<dbReference type="AlphaFoldDB" id="A2XRE2"/>
<dbReference type="Gramene" id="BGIOSGA016057-TA">
    <property type="protein sequence ID" value="BGIOSGA016057-PA"/>
    <property type="gene ID" value="BGIOSGA016057"/>
</dbReference>
<protein>
    <submittedName>
        <fullName evidence="2">Uncharacterized protein</fullName>
    </submittedName>
</protein>
<evidence type="ECO:0000313" key="2">
    <source>
        <dbReference type="EMBL" id="EAY93402.1"/>
    </source>
</evidence>
<dbReference type="Proteomes" id="UP000007015">
    <property type="component" value="Chromosome 4"/>
</dbReference>
<evidence type="ECO:0000256" key="1">
    <source>
        <dbReference type="SAM" id="MobiDB-lite"/>
    </source>
</evidence>
<sequence length="205" mass="21715">MEKERRGRPAPPEFNGSGSAPLEATSARSIMEMEKLGRPAAHLRLVEVDLTLLSPVTVDPSRPVVTPVTNINMCRTAELTSTSHCRRRRASTEREIEEAEGFSLGKIDFVVVPPPATAVSDESDDGGSSGQGRQSQARARVVTVACNHANPVDGGNRSVGSSTSSPSHADPAASNDDDGGSGSDDSGSRRDDDDSRSRRRIGDTF</sequence>
<dbReference type="EMBL" id="CM000129">
    <property type="protein sequence ID" value="EAY93402.1"/>
    <property type="molecule type" value="Genomic_DNA"/>
</dbReference>
<evidence type="ECO:0000313" key="3">
    <source>
        <dbReference type="Proteomes" id="UP000007015"/>
    </source>
</evidence>
<reference evidence="2 3" key="1">
    <citation type="journal article" date="2005" name="PLoS Biol.">
        <title>The genomes of Oryza sativa: a history of duplications.</title>
        <authorList>
            <person name="Yu J."/>
            <person name="Wang J."/>
            <person name="Lin W."/>
            <person name="Li S."/>
            <person name="Li H."/>
            <person name="Zhou J."/>
            <person name="Ni P."/>
            <person name="Dong W."/>
            <person name="Hu S."/>
            <person name="Zeng C."/>
            <person name="Zhang J."/>
            <person name="Zhang Y."/>
            <person name="Li R."/>
            <person name="Xu Z."/>
            <person name="Li S."/>
            <person name="Li X."/>
            <person name="Zheng H."/>
            <person name="Cong L."/>
            <person name="Lin L."/>
            <person name="Yin J."/>
            <person name="Geng J."/>
            <person name="Li G."/>
            <person name="Shi J."/>
            <person name="Liu J."/>
            <person name="Lv H."/>
            <person name="Li J."/>
            <person name="Wang J."/>
            <person name="Deng Y."/>
            <person name="Ran L."/>
            <person name="Shi X."/>
            <person name="Wang X."/>
            <person name="Wu Q."/>
            <person name="Li C."/>
            <person name="Ren X."/>
            <person name="Wang J."/>
            <person name="Wang X."/>
            <person name="Li D."/>
            <person name="Liu D."/>
            <person name="Zhang X."/>
            <person name="Ji Z."/>
            <person name="Zhao W."/>
            <person name="Sun Y."/>
            <person name="Zhang Z."/>
            <person name="Bao J."/>
            <person name="Han Y."/>
            <person name="Dong L."/>
            <person name="Ji J."/>
            <person name="Chen P."/>
            <person name="Wu S."/>
            <person name="Liu J."/>
            <person name="Xiao Y."/>
            <person name="Bu D."/>
            <person name="Tan J."/>
            <person name="Yang L."/>
            <person name="Ye C."/>
            <person name="Zhang J."/>
            <person name="Xu J."/>
            <person name="Zhou Y."/>
            <person name="Yu Y."/>
            <person name="Zhang B."/>
            <person name="Zhuang S."/>
            <person name="Wei H."/>
            <person name="Liu B."/>
            <person name="Lei M."/>
            <person name="Yu H."/>
            <person name="Li Y."/>
            <person name="Xu H."/>
            <person name="Wei S."/>
            <person name="He X."/>
            <person name="Fang L."/>
            <person name="Zhang Z."/>
            <person name="Zhang Y."/>
            <person name="Huang X."/>
            <person name="Su Z."/>
            <person name="Tong W."/>
            <person name="Li J."/>
            <person name="Tong Z."/>
            <person name="Li S."/>
            <person name="Ye J."/>
            <person name="Wang L."/>
            <person name="Fang L."/>
            <person name="Lei T."/>
            <person name="Chen C."/>
            <person name="Chen H."/>
            <person name="Xu Z."/>
            <person name="Li H."/>
            <person name="Huang H."/>
            <person name="Zhang F."/>
            <person name="Xu H."/>
            <person name="Li N."/>
            <person name="Zhao C."/>
            <person name="Li S."/>
            <person name="Dong L."/>
            <person name="Huang Y."/>
            <person name="Li L."/>
            <person name="Xi Y."/>
            <person name="Qi Q."/>
            <person name="Li W."/>
            <person name="Zhang B."/>
            <person name="Hu W."/>
            <person name="Zhang Y."/>
            <person name="Tian X."/>
            <person name="Jiao Y."/>
            <person name="Liang X."/>
            <person name="Jin J."/>
            <person name="Gao L."/>
            <person name="Zheng W."/>
            <person name="Hao B."/>
            <person name="Liu S."/>
            <person name="Wang W."/>
            <person name="Yuan L."/>
            <person name="Cao M."/>
            <person name="McDermott J."/>
            <person name="Samudrala R."/>
            <person name="Wang J."/>
            <person name="Wong G.K."/>
            <person name="Yang H."/>
        </authorList>
    </citation>
    <scope>NUCLEOTIDE SEQUENCE [LARGE SCALE GENOMIC DNA]</scope>
    <source>
        <strain evidence="3">cv. 93-11</strain>
    </source>
</reference>
<dbReference type="HOGENOM" id="CLU_1339451_0_0_1"/>
<accession>A2XRE2</accession>